<dbReference type="RefSeq" id="WP_005310290.1">
    <property type="nucleotide sequence ID" value="NZ_CP038102.1"/>
</dbReference>
<keyword evidence="1" id="KW-0472">Membrane</keyword>
<reference evidence="2" key="1">
    <citation type="submission" date="2014-03" db="EMBL/GenBank/DDBJ databases">
        <authorList>
            <person name="Emond-Rheault J.-G."/>
            <person name="Trudel M.V."/>
            <person name="Vincent A.T."/>
            <person name="Brochu F."/>
            <person name="Boyle B."/>
            <person name="Tanaka K.H."/>
            <person name="Attere S.A."/>
            <person name="Jubinville E."/>
            <person name="Frenette M."/>
            <person name="Derome N."/>
            <person name="Charette S.J."/>
        </authorList>
    </citation>
    <scope>NUCLEOTIDE SEQUENCE</scope>
    <source>
        <strain evidence="2">01-B526</strain>
    </source>
</reference>
<dbReference type="AlphaFoldDB" id="A0A0A7KTQ1"/>
<keyword evidence="1" id="KW-1133">Transmembrane helix</keyword>
<protein>
    <submittedName>
        <fullName evidence="2">Uncharacterized protein</fullName>
    </submittedName>
</protein>
<organism evidence="2">
    <name type="scientific">Aeromonas salmonicida subsp. salmonicida</name>
    <dbReference type="NCBI Taxonomy" id="29491"/>
    <lineage>
        <taxon>Bacteria</taxon>
        <taxon>Pseudomonadati</taxon>
        <taxon>Pseudomonadota</taxon>
        <taxon>Gammaproteobacteria</taxon>
        <taxon>Aeromonadales</taxon>
        <taxon>Aeromonadaceae</taxon>
        <taxon>Aeromonas</taxon>
    </lineage>
</organism>
<dbReference type="EMBL" id="KJ626178">
    <property type="protein sequence ID" value="AIZ49608.1"/>
    <property type="molecule type" value="Genomic_DNA"/>
</dbReference>
<feature type="transmembrane region" description="Helical" evidence="1">
    <location>
        <begin position="6"/>
        <end position="34"/>
    </location>
</feature>
<evidence type="ECO:0000313" key="2">
    <source>
        <dbReference type="EMBL" id="AIZ49608.1"/>
    </source>
</evidence>
<name>A0A0A7KTQ1_AERSS</name>
<evidence type="ECO:0000256" key="1">
    <source>
        <dbReference type="SAM" id="Phobius"/>
    </source>
</evidence>
<keyword evidence="1" id="KW-0812">Transmembrane</keyword>
<accession>A0A0A7KTQ1</accession>
<sequence>MWILFAIVMMVLALKAFSFSFMLALIPFAIGCWGFSKSGRGDLDDFMAYAFILIVIGFALNVVVANW</sequence>
<feature type="transmembrane region" description="Helical" evidence="1">
    <location>
        <begin position="46"/>
        <end position="65"/>
    </location>
</feature>
<reference evidence="2" key="2">
    <citation type="journal article" date="2015" name="Vet. Microbiol.">
        <title>Variants of a genomic island in Aeromonas salmonicida subsp. salmonicida link isolates with their geographical origins.</title>
        <authorList>
            <person name="Emond-Rheault J.G."/>
            <person name="Vincent A.T."/>
            <person name="Trudel M.V."/>
            <person name="Brochu F."/>
            <person name="Boyle B."/>
            <person name="Tanaka K.H."/>
            <person name="Attere S.A."/>
            <person name="Jubinville E."/>
            <person name="Loch T.P."/>
            <person name="Winters A.D."/>
            <person name="Faisal M."/>
            <person name="Frenette M."/>
            <person name="Derome N."/>
            <person name="Charette S.J."/>
        </authorList>
    </citation>
    <scope>NUCLEOTIDE SEQUENCE</scope>
    <source>
        <strain evidence="2">01-B526</strain>
    </source>
</reference>
<proteinExistence type="predicted"/>